<evidence type="ECO:0000313" key="7">
    <source>
        <dbReference type="EMBL" id="PPQ64429.1"/>
    </source>
</evidence>
<keyword evidence="3" id="KW-0862">Zinc</keyword>
<keyword evidence="8" id="KW-1185">Reference proteome</keyword>
<dbReference type="InParanoid" id="A0A409VD23"/>
<feature type="binding site" evidence="3">
    <location>
        <position position="107"/>
    </location>
    <ligand>
        <name>substrate</name>
    </ligand>
</feature>
<evidence type="ECO:0000259" key="6">
    <source>
        <dbReference type="Pfam" id="PF08450"/>
    </source>
</evidence>
<feature type="active site" description="Proton donor/acceptor" evidence="2">
    <location>
        <position position="209"/>
    </location>
</feature>
<evidence type="ECO:0000256" key="5">
    <source>
        <dbReference type="SAM" id="MobiDB-lite"/>
    </source>
</evidence>
<dbReference type="Gene3D" id="2.120.10.30">
    <property type="entry name" value="TolB, C-terminal domain"/>
    <property type="match status" value="1"/>
</dbReference>
<dbReference type="GO" id="GO:0005509">
    <property type="term" value="F:calcium ion binding"/>
    <property type="evidence" value="ECO:0007669"/>
    <property type="project" value="TreeGrafter"/>
</dbReference>
<keyword evidence="4" id="KW-0687">Ribonucleoprotein</keyword>
<dbReference type="STRING" id="231916.A0A409VD23"/>
<dbReference type="InterPro" id="IPR011042">
    <property type="entry name" value="6-blade_b-propeller_TolB-like"/>
</dbReference>
<dbReference type="PANTHER" id="PTHR10907">
    <property type="entry name" value="REGUCALCIN"/>
    <property type="match status" value="1"/>
</dbReference>
<accession>A0A409VD23</accession>
<evidence type="ECO:0000256" key="4">
    <source>
        <dbReference type="RuleBase" id="RU000660"/>
    </source>
</evidence>
<sequence length="572" mass="63705">MAQERNIVIRDPWFKAGCVLGEGPVYDPSTSVLHFVDISEKKVFHLGTQDMTLSVEEFAVPITCLALRRNGTGLAGTTAEGFAVLEGDSTVSHLCKPLASEERPFTRFNDGACDRQGRFFSGTICNTEKGLPGKLYRYDPATHACEVVDDGPFTDSNGIGWSPDEKTFYFTDSLVNKIYAYDYDDGSLRNRRVFVDAIEKGFAEQTYCDGLCVDEEGGIWSARWGGSRVVRFDRNGNVDFQILIPSALNVTSCCFGGPNNDLMYITTAHCGANGGDRSRQEKYPDSGHLGIMKHGVSFRKFSRTSSHRMLMLRNLVTSLFEHEQIKTTLPKARDTARLAEKIITMGKKGDNGARERASAFLLKPTALTKLFSIFAERYANRPGGYTRIHKFGNRPGDNAPHAILELVDNPRDLRWEMTSRAVGWELIKSRLRKDSPEALLTAGGKTALNVLQSERNMDVQEKGVLRSKTRWNVQKVLRYRGKDAVNELSRKAENYVDELLASPMAFKSVHEDLKEQDPFTPPPRRPAGHKRIGEDRPALVIAQGAFGAGATPAKKRVIYSMENALTEGFKQP</sequence>
<dbReference type="Proteomes" id="UP000284706">
    <property type="component" value="Unassembled WGS sequence"/>
</dbReference>
<keyword evidence="3" id="KW-0479">Metal-binding</keyword>
<dbReference type="EMBL" id="NHYE01005667">
    <property type="protein sequence ID" value="PPQ64429.1"/>
    <property type="molecule type" value="Genomic_DNA"/>
</dbReference>
<feature type="binding site" evidence="3">
    <location>
        <position position="157"/>
    </location>
    <ligand>
        <name>a divalent metal cation</name>
        <dbReference type="ChEBI" id="CHEBI:60240"/>
    </ligand>
</feature>
<comment type="cofactor">
    <cofactor evidence="3">
        <name>Zn(2+)</name>
        <dbReference type="ChEBI" id="CHEBI:29105"/>
    </cofactor>
    <text evidence="3">Binds 1 divalent metal cation per subunit.</text>
</comment>
<dbReference type="NCBIfam" id="TIGR00059">
    <property type="entry name" value="L17"/>
    <property type="match status" value="1"/>
</dbReference>
<organism evidence="7 8">
    <name type="scientific">Gymnopilus dilepis</name>
    <dbReference type="NCBI Taxonomy" id="231916"/>
    <lineage>
        <taxon>Eukaryota</taxon>
        <taxon>Fungi</taxon>
        <taxon>Dikarya</taxon>
        <taxon>Basidiomycota</taxon>
        <taxon>Agaricomycotina</taxon>
        <taxon>Agaricomycetes</taxon>
        <taxon>Agaricomycetidae</taxon>
        <taxon>Agaricales</taxon>
        <taxon>Agaricineae</taxon>
        <taxon>Hymenogastraceae</taxon>
        <taxon>Gymnopilus</taxon>
    </lineage>
</organism>
<dbReference type="GO" id="GO:1990904">
    <property type="term" value="C:ribonucleoprotein complex"/>
    <property type="evidence" value="ECO:0007669"/>
    <property type="project" value="UniProtKB-KW"/>
</dbReference>
<feature type="domain" description="SMP-30/Gluconolactonase/LRE-like region" evidence="6">
    <location>
        <begin position="20"/>
        <end position="269"/>
    </location>
</feature>
<dbReference type="Gene3D" id="3.90.1030.10">
    <property type="entry name" value="Ribosomal protein L17"/>
    <property type="match status" value="1"/>
</dbReference>
<evidence type="ECO:0000256" key="3">
    <source>
        <dbReference type="PIRSR" id="PIRSR605511-2"/>
    </source>
</evidence>
<feature type="binding site" evidence="3">
    <location>
        <position position="209"/>
    </location>
    <ligand>
        <name>a divalent metal cation</name>
        <dbReference type="ChEBI" id="CHEBI:60240"/>
    </ligand>
</feature>
<dbReference type="AlphaFoldDB" id="A0A409VD23"/>
<proteinExistence type="inferred from homology"/>
<dbReference type="GO" id="GO:0003735">
    <property type="term" value="F:structural constituent of ribosome"/>
    <property type="evidence" value="ECO:0007669"/>
    <property type="project" value="InterPro"/>
</dbReference>
<dbReference type="PRINTS" id="PR01790">
    <property type="entry name" value="SMP30FAMILY"/>
</dbReference>
<dbReference type="InterPro" id="IPR005511">
    <property type="entry name" value="SMP-30"/>
</dbReference>
<feature type="binding site" evidence="3">
    <location>
        <position position="22"/>
    </location>
    <ligand>
        <name>a divalent metal cation</name>
        <dbReference type="ChEBI" id="CHEBI:60240"/>
    </ligand>
</feature>
<dbReference type="InterPro" id="IPR036373">
    <property type="entry name" value="Ribosomal_bL17_sf"/>
</dbReference>
<dbReference type="SUPFAM" id="SSF63829">
    <property type="entry name" value="Calcium-dependent phosphotriesterase"/>
    <property type="match status" value="1"/>
</dbReference>
<dbReference type="InterPro" id="IPR000456">
    <property type="entry name" value="Ribosomal_bL17"/>
</dbReference>
<dbReference type="InterPro" id="IPR047859">
    <property type="entry name" value="Ribosomal_bL17_CS"/>
</dbReference>
<dbReference type="PANTHER" id="PTHR10907:SF47">
    <property type="entry name" value="REGUCALCIN"/>
    <property type="match status" value="1"/>
</dbReference>
<dbReference type="GO" id="GO:0004341">
    <property type="term" value="F:gluconolactonase activity"/>
    <property type="evidence" value="ECO:0007669"/>
    <property type="project" value="TreeGrafter"/>
</dbReference>
<dbReference type="Pfam" id="PF01196">
    <property type="entry name" value="Ribosomal_L17"/>
    <property type="match status" value="1"/>
</dbReference>
<comment type="similarity">
    <text evidence="1">Belongs to the SMP-30/CGR1 family.</text>
</comment>
<name>A0A409VD23_9AGAR</name>
<dbReference type="OrthoDB" id="423498at2759"/>
<evidence type="ECO:0000313" key="8">
    <source>
        <dbReference type="Proteomes" id="UP000284706"/>
    </source>
</evidence>
<dbReference type="HAMAP" id="MF_01368">
    <property type="entry name" value="Ribosomal_bL17"/>
    <property type="match status" value="1"/>
</dbReference>
<dbReference type="GO" id="GO:0005840">
    <property type="term" value="C:ribosome"/>
    <property type="evidence" value="ECO:0007669"/>
    <property type="project" value="UniProtKB-KW"/>
</dbReference>
<evidence type="ECO:0000256" key="2">
    <source>
        <dbReference type="PIRSR" id="PIRSR605511-1"/>
    </source>
</evidence>
<reference evidence="7 8" key="1">
    <citation type="journal article" date="2018" name="Evol. Lett.">
        <title>Horizontal gene cluster transfer increased hallucinogenic mushroom diversity.</title>
        <authorList>
            <person name="Reynolds H.T."/>
            <person name="Vijayakumar V."/>
            <person name="Gluck-Thaler E."/>
            <person name="Korotkin H.B."/>
            <person name="Matheny P.B."/>
            <person name="Slot J.C."/>
        </authorList>
    </citation>
    <scope>NUCLEOTIDE SEQUENCE [LARGE SCALE GENOMIC DNA]</scope>
    <source>
        <strain evidence="7 8">SRW20</strain>
    </source>
</reference>
<comment type="similarity">
    <text evidence="4">Belongs to the bacterial ribosomal protein bL17 family.</text>
</comment>
<feature type="region of interest" description="Disordered" evidence="5">
    <location>
        <begin position="512"/>
        <end position="532"/>
    </location>
</feature>
<feature type="binding site" evidence="3">
    <location>
        <position position="109"/>
    </location>
    <ligand>
        <name>substrate</name>
    </ligand>
</feature>
<dbReference type="SUPFAM" id="SSF64263">
    <property type="entry name" value="Prokaryotic ribosomal protein L17"/>
    <property type="match status" value="1"/>
</dbReference>
<evidence type="ECO:0000256" key="1">
    <source>
        <dbReference type="ARBA" id="ARBA00008853"/>
    </source>
</evidence>
<keyword evidence="4" id="KW-0689">Ribosomal protein</keyword>
<dbReference type="InterPro" id="IPR013658">
    <property type="entry name" value="SGL"/>
</dbReference>
<dbReference type="GO" id="GO:0006412">
    <property type="term" value="P:translation"/>
    <property type="evidence" value="ECO:0007669"/>
    <property type="project" value="InterPro"/>
</dbReference>
<comment type="caution">
    <text evidence="7">The sequence shown here is derived from an EMBL/GenBank/DDBJ whole genome shotgun (WGS) entry which is preliminary data.</text>
</comment>
<gene>
    <name evidence="7" type="ORF">CVT26_002136</name>
</gene>
<protein>
    <recommendedName>
        <fullName evidence="6">SMP-30/Gluconolactonase/LRE-like region domain-containing protein</fullName>
    </recommendedName>
</protein>
<dbReference type="PROSITE" id="PS01167">
    <property type="entry name" value="RIBOSOMAL_L17"/>
    <property type="match status" value="1"/>
</dbReference>
<dbReference type="Pfam" id="PF08450">
    <property type="entry name" value="SGL"/>
    <property type="match status" value="1"/>
</dbReference>
<dbReference type="GO" id="GO:0019853">
    <property type="term" value="P:L-ascorbic acid biosynthetic process"/>
    <property type="evidence" value="ECO:0007669"/>
    <property type="project" value="TreeGrafter"/>
</dbReference>